<dbReference type="InterPro" id="IPR026739">
    <property type="entry name" value="AP_beta"/>
</dbReference>
<dbReference type="PANTHER" id="PTHR11134">
    <property type="entry name" value="ADAPTOR COMPLEX SUBUNIT BETA FAMILY MEMBER"/>
    <property type="match status" value="1"/>
</dbReference>
<comment type="subcellular location">
    <subcellularLocation>
        <location evidence="1">Endomembrane system</location>
    </subcellularLocation>
</comment>
<evidence type="ECO:0000256" key="1">
    <source>
        <dbReference type="ARBA" id="ARBA00004308"/>
    </source>
</evidence>
<name>T1JV66_TETUR</name>
<dbReference type="InterPro" id="IPR011989">
    <property type="entry name" value="ARM-like"/>
</dbReference>
<gene>
    <name evidence="8" type="primary">107370845</name>
</gene>
<dbReference type="eggNOG" id="KOG1060">
    <property type="taxonomic scope" value="Eukaryota"/>
</dbReference>
<dbReference type="AlphaFoldDB" id="T1JV66"/>
<evidence type="ECO:0000256" key="6">
    <source>
        <dbReference type="SAM" id="MobiDB-lite"/>
    </source>
</evidence>
<feature type="compositionally biased region" description="Polar residues" evidence="6">
    <location>
        <begin position="747"/>
        <end position="756"/>
    </location>
</feature>
<dbReference type="GO" id="GO:0012505">
    <property type="term" value="C:endomembrane system"/>
    <property type="evidence" value="ECO:0007669"/>
    <property type="project" value="UniProtKB-SubCell"/>
</dbReference>
<feature type="compositionally biased region" description="Basic and acidic residues" evidence="6">
    <location>
        <begin position="503"/>
        <end position="516"/>
    </location>
</feature>
<dbReference type="InterPro" id="IPR002553">
    <property type="entry name" value="Clathrin/coatomer_adapt-like_N"/>
</dbReference>
<dbReference type="STRING" id="32264.T1JV66"/>
<evidence type="ECO:0000256" key="3">
    <source>
        <dbReference type="ARBA" id="ARBA00022448"/>
    </source>
</evidence>
<organism evidence="8 9">
    <name type="scientific">Tetranychus urticae</name>
    <name type="common">Two-spotted spider mite</name>
    <dbReference type="NCBI Taxonomy" id="32264"/>
    <lineage>
        <taxon>Eukaryota</taxon>
        <taxon>Metazoa</taxon>
        <taxon>Ecdysozoa</taxon>
        <taxon>Arthropoda</taxon>
        <taxon>Chelicerata</taxon>
        <taxon>Arachnida</taxon>
        <taxon>Acari</taxon>
        <taxon>Acariformes</taxon>
        <taxon>Trombidiformes</taxon>
        <taxon>Prostigmata</taxon>
        <taxon>Eleutherengona</taxon>
        <taxon>Raphignathae</taxon>
        <taxon>Tetranychoidea</taxon>
        <taxon>Tetranychidae</taxon>
        <taxon>Tetranychus</taxon>
    </lineage>
</organism>
<dbReference type="GO" id="GO:0016192">
    <property type="term" value="P:vesicle-mediated transport"/>
    <property type="evidence" value="ECO:0007669"/>
    <property type="project" value="InterPro"/>
</dbReference>
<feature type="compositionally biased region" description="Basic and acidic residues" evidence="6">
    <location>
        <begin position="831"/>
        <end position="856"/>
    </location>
</feature>
<evidence type="ECO:0000256" key="4">
    <source>
        <dbReference type="ARBA" id="ARBA00022927"/>
    </source>
</evidence>
<reference evidence="8" key="2">
    <citation type="submission" date="2015-06" db="UniProtKB">
        <authorList>
            <consortium name="EnsemblMetazoa"/>
        </authorList>
    </citation>
    <scope>IDENTIFICATION</scope>
</reference>
<feature type="domain" description="Clathrin/coatomer adaptor adaptin-like N-terminal" evidence="7">
    <location>
        <begin position="531"/>
        <end position="662"/>
    </location>
</feature>
<keyword evidence="3" id="KW-0813">Transport</keyword>
<reference evidence="9" key="1">
    <citation type="submission" date="2011-08" db="EMBL/GenBank/DDBJ databases">
        <authorList>
            <person name="Rombauts S."/>
        </authorList>
    </citation>
    <scope>NUCLEOTIDE SEQUENCE</scope>
    <source>
        <strain evidence="9">London</strain>
    </source>
</reference>
<dbReference type="Pfam" id="PF01602">
    <property type="entry name" value="Adaptin_N"/>
    <property type="match status" value="2"/>
</dbReference>
<feature type="compositionally biased region" description="Acidic residues" evidence="6">
    <location>
        <begin position="757"/>
        <end position="830"/>
    </location>
</feature>
<keyword evidence="9" id="KW-1185">Reference proteome</keyword>
<dbReference type="InterPro" id="IPR016024">
    <property type="entry name" value="ARM-type_fold"/>
</dbReference>
<dbReference type="OMA" id="HFLVRST"/>
<proteinExistence type="inferred from homology"/>
<evidence type="ECO:0000259" key="7">
    <source>
        <dbReference type="Pfam" id="PF01602"/>
    </source>
</evidence>
<dbReference type="OrthoDB" id="302453at2759"/>
<dbReference type="GO" id="GO:0030123">
    <property type="term" value="C:AP-3 adaptor complex"/>
    <property type="evidence" value="ECO:0007669"/>
    <property type="project" value="InterPro"/>
</dbReference>
<dbReference type="EMBL" id="CAEY01000792">
    <property type="status" value="NOT_ANNOTATED_CDS"/>
    <property type="molecule type" value="Genomic_DNA"/>
</dbReference>
<evidence type="ECO:0000256" key="5">
    <source>
        <dbReference type="ARBA" id="ARBA00023136"/>
    </source>
</evidence>
<sequence>MSSAVSFEYQIHKESNVELNLSDNNEYANYGGGGNDYSSYGNSNINYTSNFTQMDSASIIPAFPSRNEDLKSMLESNKDGPKVEAMKRLIAMIAKGRASSDTAARELFPHVVKNVVTKNAELKKLVYLYLTRYAEQEQDLALLSISSFQRSLKDPNPLIRASALRVLSSIRVPMISPIMLIAIKDCSNDMSAYVRKTAAHAISKLFHLDPDLKDEIISVIARLLQDKTSLVLGSAVAAFEDICPDRFDLIHSNYRKFVSLMPDFDEWGQVILINMLIRYGRTQFLNPNREEAEEVKDSDDISGLISLDPDHRLLLRNAKPLLQSRNSAVVMAVVQLYLALAPDSEVNTLIVKPLIRLLHSHPEIQIIVLSNIVTLTGPCKPENGTSRSMKPLFEPYLKSFFIKSRDSTQIKILKLSILTNLSSSSNIPLILREFQAYIHNYQADMEFVSATIQAIGRCASRIKEVAPVCLNGLISLLSNRNEAIVAQSIIVIRTQIIRKEKEKEKEKEVGKESTEEVKEEDDDEDELENSIDSITKADSIVTMIIKQVIRLIDKIETPHARATILWILAEFCDKNDKSLEVSPDVMRIIAKTFCNESNLVKLQAMNLASKLYLMVIASDCEVFNEKEKTRIKALVNYVFNLAKYDVNYDVRDKGRFLKGLINACETEEGKKLTKRILMSPKVSLQSDQTESFVEYSSKFRIGTLSHFLDKKVSGYEELPDFPTEQPDTSVRHKPVSEEPPPPVLLKNENNFFTDSSYSDEDDEEDDDDDDDEDDDDDDDEEEDDDDDDEDDDDDDDEEEEESDDGEEEEEEEEDEGDDDDDDDEYNEADDGDKAGVEDGDKDAIKGADKGSVKESDNVGENIGNKLDKDI</sequence>
<feature type="domain" description="Clathrin/coatomer adaptor adaptin-like N-terminal" evidence="7">
    <location>
        <begin position="67"/>
        <end position="504"/>
    </location>
</feature>
<protein>
    <recommendedName>
        <fullName evidence="7">Clathrin/coatomer adaptor adaptin-like N-terminal domain-containing protein</fullName>
    </recommendedName>
</protein>
<feature type="region of interest" description="Disordered" evidence="6">
    <location>
        <begin position="503"/>
        <end position="529"/>
    </location>
</feature>
<evidence type="ECO:0000313" key="9">
    <source>
        <dbReference type="Proteomes" id="UP000015104"/>
    </source>
</evidence>
<dbReference type="Gene3D" id="1.25.10.10">
    <property type="entry name" value="Leucine-rich Repeat Variant"/>
    <property type="match status" value="1"/>
</dbReference>
<dbReference type="Proteomes" id="UP000015104">
    <property type="component" value="Unassembled WGS sequence"/>
</dbReference>
<dbReference type="HOGENOM" id="CLU_006320_3_3_1"/>
<keyword evidence="4" id="KW-0653">Protein transport</keyword>
<dbReference type="SUPFAM" id="SSF48371">
    <property type="entry name" value="ARM repeat"/>
    <property type="match status" value="1"/>
</dbReference>
<comment type="similarity">
    <text evidence="2">Belongs to the adaptor complexes large subunit family.</text>
</comment>
<dbReference type="EnsemblMetazoa" id="tetur02g03500.1">
    <property type="protein sequence ID" value="tetur02g03500.1"/>
    <property type="gene ID" value="tetur02g03500"/>
</dbReference>
<evidence type="ECO:0000256" key="2">
    <source>
        <dbReference type="ARBA" id="ARBA00006613"/>
    </source>
</evidence>
<keyword evidence="5" id="KW-0472">Membrane</keyword>
<dbReference type="GO" id="GO:0006886">
    <property type="term" value="P:intracellular protein transport"/>
    <property type="evidence" value="ECO:0007669"/>
    <property type="project" value="InterPro"/>
</dbReference>
<dbReference type="PIRSF" id="PIRSF037096">
    <property type="entry name" value="AP3_complex_beta"/>
    <property type="match status" value="1"/>
</dbReference>
<feature type="compositionally biased region" description="Acidic residues" evidence="6">
    <location>
        <begin position="517"/>
        <end position="529"/>
    </location>
</feature>
<dbReference type="InterPro" id="IPR026740">
    <property type="entry name" value="AP3_beta"/>
</dbReference>
<feature type="region of interest" description="Disordered" evidence="6">
    <location>
        <begin position="717"/>
        <end position="870"/>
    </location>
</feature>
<accession>T1JV66</accession>
<dbReference type="KEGG" id="tut:107370845"/>
<evidence type="ECO:0000313" key="8">
    <source>
        <dbReference type="EnsemblMetazoa" id="tetur02g03500.1"/>
    </source>
</evidence>